<dbReference type="Proteomes" id="UP001205185">
    <property type="component" value="Unassembled WGS sequence"/>
</dbReference>
<comment type="caution">
    <text evidence="2">The sequence shown here is derived from an EMBL/GenBank/DDBJ whole genome shotgun (WGS) entry which is preliminary data.</text>
</comment>
<organism evidence="2 3">
    <name type="scientific">Actinokineospora diospyrosa</name>
    <dbReference type="NCBI Taxonomy" id="103728"/>
    <lineage>
        <taxon>Bacteria</taxon>
        <taxon>Bacillati</taxon>
        <taxon>Actinomycetota</taxon>
        <taxon>Actinomycetes</taxon>
        <taxon>Pseudonocardiales</taxon>
        <taxon>Pseudonocardiaceae</taxon>
        <taxon>Actinokineospora</taxon>
    </lineage>
</organism>
<dbReference type="SUPFAM" id="SSF160631">
    <property type="entry name" value="SMI1/KNR4-like"/>
    <property type="match status" value="1"/>
</dbReference>
<evidence type="ECO:0000259" key="1">
    <source>
        <dbReference type="Pfam" id="PF09346"/>
    </source>
</evidence>
<gene>
    <name evidence="2" type="ORF">LV75_006249</name>
</gene>
<proteinExistence type="predicted"/>
<protein>
    <recommendedName>
        <fullName evidence="1">Knr4/Smi1-like domain-containing protein</fullName>
    </recommendedName>
</protein>
<keyword evidence="3" id="KW-1185">Reference proteome</keyword>
<dbReference type="InterPro" id="IPR037883">
    <property type="entry name" value="Knr4/Smi1-like_sf"/>
</dbReference>
<sequence length="153" mass="16907">MDNASDFFDFFESQVKLWRPGAAFTGLSGEKVDEIRADQGVGRLPSYYAEFLRRMGGGAGGFLEGTDVFYPEVIGVPADTRELLAENGADHLLASDSVVFAIHGGYLAYWFGQGLDNPPVVLYREGSSEILRTWESFSGFLLDELARCLHRIT</sequence>
<feature type="domain" description="Knr4/Smi1-like" evidence="1">
    <location>
        <begin position="27"/>
        <end position="142"/>
    </location>
</feature>
<dbReference type="EMBL" id="JAMTCO010000018">
    <property type="protein sequence ID" value="MCP2273718.1"/>
    <property type="molecule type" value="Genomic_DNA"/>
</dbReference>
<dbReference type="Gene3D" id="3.40.1580.10">
    <property type="entry name" value="SMI1/KNR4-like"/>
    <property type="match status" value="1"/>
</dbReference>
<reference evidence="2 3" key="1">
    <citation type="submission" date="2022-06" db="EMBL/GenBank/DDBJ databases">
        <title>Genomic Encyclopedia of Archaeal and Bacterial Type Strains, Phase II (KMG-II): from individual species to whole genera.</title>
        <authorList>
            <person name="Goeker M."/>
        </authorList>
    </citation>
    <scope>NUCLEOTIDE SEQUENCE [LARGE SCALE GENOMIC DNA]</scope>
    <source>
        <strain evidence="2 3">DSM 44255</strain>
    </source>
</reference>
<evidence type="ECO:0000313" key="3">
    <source>
        <dbReference type="Proteomes" id="UP001205185"/>
    </source>
</evidence>
<evidence type="ECO:0000313" key="2">
    <source>
        <dbReference type="EMBL" id="MCP2273718.1"/>
    </source>
</evidence>
<accession>A0ABT1IM51</accession>
<dbReference type="InterPro" id="IPR018958">
    <property type="entry name" value="Knr4/Smi1-like_dom"/>
</dbReference>
<name>A0ABT1IM51_9PSEU</name>
<dbReference type="Pfam" id="PF09346">
    <property type="entry name" value="SMI1_KNR4"/>
    <property type="match status" value="1"/>
</dbReference>